<evidence type="ECO:0000313" key="2">
    <source>
        <dbReference type="Proteomes" id="UP001162741"/>
    </source>
</evidence>
<dbReference type="Pfam" id="PF16407">
    <property type="entry name" value="PKD_2"/>
    <property type="match status" value="1"/>
</dbReference>
<dbReference type="InterPro" id="IPR032183">
    <property type="entry name" value="PKD-like"/>
</dbReference>
<accession>A0ABY6IXK1</accession>
<protein>
    <submittedName>
        <fullName evidence="1">PKD-like family lipoprotein</fullName>
    </submittedName>
</protein>
<reference evidence="1" key="1">
    <citation type="submission" date="2022-10" db="EMBL/GenBank/DDBJ databases">
        <title>Chitinophaga sp. nov., isolated from soil.</title>
        <authorList>
            <person name="Jeon C.O."/>
        </authorList>
    </citation>
    <scope>NUCLEOTIDE SEQUENCE</scope>
    <source>
        <strain evidence="1">R8</strain>
    </source>
</reference>
<dbReference type="PROSITE" id="PS51257">
    <property type="entry name" value="PROKAR_LIPOPROTEIN"/>
    <property type="match status" value="1"/>
</dbReference>
<keyword evidence="2" id="KW-1185">Reference proteome</keyword>
<evidence type="ECO:0000313" key="1">
    <source>
        <dbReference type="EMBL" id="UYQ92112.1"/>
    </source>
</evidence>
<dbReference type="RefSeq" id="WP_244842354.1">
    <property type="nucleotide sequence ID" value="NZ_CP107006.1"/>
</dbReference>
<dbReference type="Proteomes" id="UP001162741">
    <property type="component" value="Chromosome"/>
</dbReference>
<organism evidence="1 2">
    <name type="scientific">Chitinophaga horti</name>
    <dbReference type="NCBI Taxonomy" id="2920382"/>
    <lineage>
        <taxon>Bacteria</taxon>
        <taxon>Pseudomonadati</taxon>
        <taxon>Bacteroidota</taxon>
        <taxon>Chitinophagia</taxon>
        <taxon>Chitinophagales</taxon>
        <taxon>Chitinophagaceae</taxon>
        <taxon>Chitinophaga</taxon>
    </lineage>
</organism>
<sequence length="469" mass="52596">MKNLFVYIAAGVALFLTSCSRDLGDYDYKDVPDPIVEQLTDSTFQALVGDSLIITPVVKLASGKTNYSILWKVLVGDEMRSYEYEGKSLRTVFGFGSKYYPGLMILTDSSTGMKYFYKFGIQGNTEFTKGVLVLSESADKSHFSFVKTDGSVQADLYKAMHGEDLPAGAQQILVMRSLYNNNGSVSNYWLTTKNGGVQLNVNTLARVRYLSQFFFTTPTSISNGKYKVLNDGTLMAVINNLVWFGAFETAPTASTFGFFGAPVNGRYNVGPQLIENMTEAQSYILGFDNTRRAFVRFAGRSYVDTTYTVRDSLFNPKDLKMSMIHMERFSDEDLYAFVDSAGQKVKELYFSLNFTNSDQFRARKIRTSPLNGYIKPNTVWSKGIEKDFYFSSEGKVYRYNPLNDEIRALNYDFGGKEITMIKVQNNGDLMLVGVQGEVVYLDVSTGRNGAFIKKIEGIPGSPRDVVIRE</sequence>
<gene>
    <name evidence="1" type="ORF">MKQ68_18655</name>
</gene>
<dbReference type="EMBL" id="CP107006">
    <property type="protein sequence ID" value="UYQ92112.1"/>
    <property type="molecule type" value="Genomic_DNA"/>
</dbReference>
<name>A0ABY6IXK1_9BACT</name>
<proteinExistence type="predicted"/>